<dbReference type="Gene3D" id="1.20.920.10">
    <property type="entry name" value="Bromodomain-like"/>
    <property type="match status" value="1"/>
</dbReference>
<dbReference type="InterPro" id="IPR037377">
    <property type="entry name" value="GTE_bromo"/>
</dbReference>
<protein>
    <submittedName>
        <fullName evidence="8">Uncharacterized protein</fullName>
    </submittedName>
</protein>
<dbReference type="InterPro" id="IPR038336">
    <property type="entry name" value="NET_sf"/>
</dbReference>
<sequence length="901" mass="99026">MAGPPSPSGKPYSRKSHASSKAPSVPSFDAHNGPLLPTVTFSLPSTTASRRELRRRLSAELSQVRAAAKRLNSLSAPAPSSALSATDPSTPLPPHPPASKHKSKKGGGAPHPHPHPHLSAEARRKLYAPVFKTCSALLQRLMKHKHSWVFNRPVDASALGLHDYHTIITKPMDLGTVKSKLGAGQYKSPREFAGDVRLTFQNAMTYNPKGQDVHFMAEQLLNMFEEKWPEIEAEVAQLSPQPPTPSSAAPRKPKEIDNSRVLEGSDSTVHAAGMEATPKTHTGRPPVLKKPKAREPNKRDMTFWEKQRLSNNLQDLPPEKLDNVVQIIKKRNLSLSQHDDEIEVDIDSFDVETLWELDRFVTNYRKSITKNKRKAELELSAVRPDEADPDQEPEKVEHVRQDEADQDQIPAVQEPIPEPEAVDVEPPKDNAADDNERFVGESSPGHLEDQKGENTGRSSSSGSSSSDSGSSSSDTDSDSSSADGSDAAQSPRTFAWYHFPFSSSRKYQANVLRLFRGLFHPSVDANANASRYPGSGQMHPLRRLPLLPLPRGPSPRRLLSAAASSSAAASPLPWPGLHAWRRAPPSDLRTWGPNGPCASDVDESAADAGAGSSLAEMGALVLSTADPLAKARLTHAAFSRWAAGLPVGQATAPDHPARPDKPLVVTQKEITTHKEMGVPLNAYMLHNLAHVELNAIDLAWDTVVRFAPLRDTLGDGFFADFARVADDESRHFRWYSQRLAELGFSYGDMPVHNLLWRECAKSSSDVSARLAVIPLVQEARGLDAGPRLVQRLFGFGDHRSADIVARVAEEELAHVSVGLYWFLKVCQMMGREPGDTFKDLIKEYDVVLKGPFNYPARDEAGIPREWYDEKFKQEAAQKLSEVHDRLACIVEMEKENASLNG</sequence>
<keyword evidence="3" id="KW-0804">Transcription</keyword>
<feature type="region of interest" description="Disordered" evidence="5">
    <location>
        <begin position="235"/>
        <end position="301"/>
    </location>
</feature>
<organism evidence="8 9">
    <name type="scientific">Miscanthus lutarioriparius</name>
    <dbReference type="NCBI Taxonomy" id="422564"/>
    <lineage>
        <taxon>Eukaryota</taxon>
        <taxon>Viridiplantae</taxon>
        <taxon>Streptophyta</taxon>
        <taxon>Embryophyta</taxon>
        <taxon>Tracheophyta</taxon>
        <taxon>Spermatophyta</taxon>
        <taxon>Magnoliopsida</taxon>
        <taxon>Liliopsida</taxon>
        <taxon>Poales</taxon>
        <taxon>Poaceae</taxon>
        <taxon>PACMAD clade</taxon>
        <taxon>Panicoideae</taxon>
        <taxon>Andropogonodae</taxon>
        <taxon>Andropogoneae</taxon>
        <taxon>Saccharinae</taxon>
        <taxon>Miscanthus</taxon>
    </lineage>
</organism>
<keyword evidence="9" id="KW-1185">Reference proteome</keyword>
<dbReference type="CDD" id="cd00657">
    <property type="entry name" value="Ferritin_like"/>
    <property type="match status" value="1"/>
</dbReference>
<evidence type="ECO:0000256" key="4">
    <source>
        <dbReference type="PROSITE-ProRule" id="PRU00035"/>
    </source>
</evidence>
<evidence type="ECO:0000259" key="6">
    <source>
        <dbReference type="PROSITE" id="PS50014"/>
    </source>
</evidence>
<name>A0A811PAH1_9POAL</name>
<reference evidence="8" key="1">
    <citation type="submission" date="2020-10" db="EMBL/GenBank/DDBJ databases">
        <authorList>
            <person name="Han B."/>
            <person name="Lu T."/>
            <person name="Zhao Q."/>
            <person name="Huang X."/>
            <person name="Zhao Y."/>
        </authorList>
    </citation>
    <scope>NUCLEOTIDE SEQUENCE</scope>
</reference>
<dbReference type="AlphaFoldDB" id="A0A811PAH1"/>
<dbReference type="PROSITE" id="PS51525">
    <property type="entry name" value="NET"/>
    <property type="match status" value="1"/>
</dbReference>
<gene>
    <name evidence="8" type="ORF">NCGR_LOCUS27084</name>
</gene>
<proteinExistence type="predicted"/>
<evidence type="ECO:0000313" key="8">
    <source>
        <dbReference type="EMBL" id="CAD6240514.1"/>
    </source>
</evidence>
<dbReference type="SMART" id="SM00297">
    <property type="entry name" value="BROMO"/>
    <property type="match status" value="1"/>
</dbReference>
<feature type="domain" description="Bromo" evidence="6">
    <location>
        <begin position="142"/>
        <end position="214"/>
    </location>
</feature>
<feature type="region of interest" description="Disordered" evidence="5">
    <location>
        <begin position="379"/>
        <end position="489"/>
    </location>
</feature>
<feature type="compositionally biased region" description="Basic and acidic residues" evidence="5">
    <location>
        <begin position="392"/>
        <end position="403"/>
    </location>
</feature>
<feature type="compositionally biased region" description="Basic and acidic residues" evidence="5">
    <location>
        <begin position="425"/>
        <end position="439"/>
    </location>
</feature>
<feature type="compositionally biased region" description="Low complexity" evidence="5">
    <location>
        <begin position="73"/>
        <end position="89"/>
    </location>
</feature>
<dbReference type="SUPFAM" id="SSF47370">
    <property type="entry name" value="Bromodomain"/>
    <property type="match status" value="1"/>
</dbReference>
<dbReference type="InterPro" id="IPR001487">
    <property type="entry name" value="Bromodomain"/>
</dbReference>
<dbReference type="InterPro" id="IPR009078">
    <property type="entry name" value="Ferritin-like_SF"/>
</dbReference>
<feature type="region of interest" description="Disordered" evidence="5">
    <location>
        <begin position="1"/>
        <end position="117"/>
    </location>
</feature>
<dbReference type="PROSITE" id="PS50014">
    <property type="entry name" value="BROMODOMAIN_2"/>
    <property type="match status" value="1"/>
</dbReference>
<dbReference type="InterPro" id="IPR007402">
    <property type="entry name" value="DUF455"/>
</dbReference>
<dbReference type="Pfam" id="PF04305">
    <property type="entry name" value="DUF455"/>
    <property type="match status" value="1"/>
</dbReference>
<evidence type="ECO:0000256" key="3">
    <source>
        <dbReference type="ARBA" id="ARBA00023163"/>
    </source>
</evidence>
<evidence type="ECO:0000256" key="1">
    <source>
        <dbReference type="ARBA" id="ARBA00023015"/>
    </source>
</evidence>
<dbReference type="PANTHER" id="PTHR45926">
    <property type="entry name" value="OSJNBA0053K19.4 PROTEIN"/>
    <property type="match status" value="1"/>
</dbReference>
<dbReference type="InterPro" id="IPR027353">
    <property type="entry name" value="NET_dom"/>
</dbReference>
<evidence type="ECO:0000256" key="5">
    <source>
        <dbReference type="SAM" id="MobiDB-lite"/>
    </source>
</evidence>
<dbReference type="Gene3D" id="1.20.1270.220">
    <property type="match status" value="1"/>
</dbReference>
<dbReference type="EMBL" id="CAJGYO010000006">
    <property type="protein sequence ID" value="CAD6240514.1"/>
    <property type="molecule type" value="Genomic_DNA"/>
</dbReference>
<evidence type="ECO:0000259" key="7">
    <source>
        <dbReference type="PROSITE" id="PS51525"/>
    </source>
</evidence>
<dbReference type="InterPro" id="IPR036427">
    <property type="entry name" value="Bromodomain-like_sf"/>
</dbReference>
<keyword evidence="1" id="KW-0805">Transcription regulation</keyword>
<evidence type="ECO:0000313" key="9">
    <source>
        <dbReference type="Proteomes" id="UP000604825"/>
    </source>
</evidence>
<evidence type="ECO:0000256" key="2">
    <source>
        <dbReference type="ARBA" id="ARBA00023117"/>
    </source>
</evidence>
<keyword evidence="2 4" id="KW-0103">Bromodomain</keyword>
<accession>A0A811PAH1</accession>
<dbReference type="CDD" id="cd05506">
    <property type="entry name" value="Bromo_plant1"/>
    <property type="match status" value="1"/>
</dbReference>
<dbReference type="Pfam" id="PF00439">
    <property type="entry name" value="Bromodomain"/>
    <property type="match status" value="1"/>
</dbReference>
<comment type="caution">
    <text evidence="8">The sequence shown here is derived from an EMBL/GenBank/DDBJ whole genome shotgun (WGS) entry which is preliminary data.</text>
</comment>
<dbReference type="SUPFAM" id="SSF47240">
    <property type="entry name" value="Ferritin-like"/>
    <property type="match status" value="1"/>
</dbReference>
<dbReference type="Proteomes" id="UP000604825">
    <property type="component" value="Unassembled WGS sequence"/>
</dbReference>
<dbReference type="Pfam" id="PF17035">
    <property type="entry name" value="BET"/>
    <property type="match status" value="1"/>
</dbReference>
<feature type="domain" description="NET" evidence="7">
    <location>
        <begin position="291"/>
        <end position="372"/>
    </location>
</feature>
<dbReference type="OrthoDB" id="426882at2759"/>
<feature type="compositionally biased region" description="Basic and acidic residues" evidence="5">
    <location>
        <begin position="49"/>
        <end position="58"/>
    </location>
</feature>
<dbReference type="PRINTS" id="PR00503">
    <property type="entry name" value="BROMODOMAIN"/>
</dbReference>
<feature type="compositionally biased region" description="Low complexity" evidence="5">
    <location>
        <begin position="458"/>
        <end position="488"/>
    </location>
</feature>